<comment type="caution">
    <text evidence="2">The sequence shown here is derived from an EMBL/GenBank/DDBJ whole genome shotgun (WGS) entry which is preliminary data.</text>
</comment>
<sequence length="89" mass="9578">MPPTPRSGGAAHRWRSPCPWAAPRGLASTMPEGDAPVWARHGRCPCGLVACGRTYKCLAIADHSCKGPSRGRPPPFLATVTTKMQQERI</sequence>
<proteinExistence type="predicted"/>
<feature type="region of interest" description="Disordered" evidence="1">
    <location>
        <begin position="70"/>
        <end position="89"/>
    </location>
</feature>
<feature type="compositionally biased region" description="Polar residues" evidence="1">
    <location>
        <begin position="79"/>
        <end position="89"/>
    </location>
</feature>
<dbReference type="AlphaFoldDB" id="A0A426YJ89"/>
<dbReference type="Proteomes" id="UP000287651">
    <property type="component" value="Unassembled WGS sequence"/>
</dbReference>
<name>A0A426YJ89_ENSVE</name>
<evidence type="ECO:0000313" key="3">
    <source>
        <dbReference type="Proteomes" id="UP000287651"/>
    </source>
</evidence>
<evidence type="ECO:0000256" key="1">
    <source>
        <dbReference type="SAM" id="MobiDB-lite"/>
    </source>
</evidence>
<organism evidence="2 3">
    <name type="scientific">Ensete ventricosum</name>
    <name type="common">Abyssinian banana</name>
    <name type="synonym">Musa ensete</name>
    <dbReference type="NCBI Taxonomy" id="4639"/>
    <lineage>
        <taxon>Eukaryota</taxon>
        <taxon>Viridiplantae</taxon>
        <taxon>Streptophyta</taxon>
        <taxon>Embryophyta</taxon>
        <taxon>Tracheophyta</taxon>
        <taxon>Spermatophyta</taxon>
        <taxon>Magnoliopsida</taxon>
        <taxon>Liliopsida</taxon>
        <taxon>Zingiberales</taxon>
        <taxon>Musaceae</taxon>
        <taxon>Ensete</taxon>
    </lineage>
</organism>
<protein>
    <submittedName>
        <fullName evidence="2">Uncharacterized protein</fullName>
    </submittedName>
</protein>
<gene>
    <name evidence="2" type="ORF">B296_00050919</name>
</gene>
<dbReference type="EMBL" id="AMZH03012053">
    <property type="protein sequence ID" value="RRT51756.1"/>
    <property type="molecule type" value="Genomic_DNA"/>
</dbReference>
<reference evidence="2 3" key="1">
    <citation type="journal article" date="2014" name="Agronomy (Basel)">
        <title>A Draft Genome Sequence for Ensete ventricosum, the Drought-Tolerant Tree Against Hunger.</title>
        <authorList>
            <person name="Harrison J."/>
            <person name="Moore K.A."/>
            <person name="Paszkiewicz K."/>
            <person name="Jones T."/>
            <person name="Grant M."/>
            <person name="Ambacheew D."/>
            <person name="Muzemil S."/>
            <person name="Studholme D.J."/>
        </authorList>
    </citation>
    <scope>NUCLEOTIDE SEQUENCE [LARGE SCALE GENOMIC DNA]</scope>
</reference>
<evidence type="ECO:0000313" key="2">
    <source>
        <dbReference type="EMBL" id="RRT51756.1"/>
    </source>
</evidence>
<accession>A0A426YJ89</accession>